<feature type="domain" description="Peptidase C14 caspase" evidence="2">
    <location>
        <begin position="24"/>
        <end position="307"/>
    </location>
</feature>
<evidence type="ECO:0000313" key="4">
    <source>
        <dbReference type="Proteomes" id="UP000236724"/>
    </source>
</evidence>
<dbReference type="InterPro" id="IPR050452">
    <property type="entry name" value="Metacaspase"/>
</dbReference>
<sequence length="709" mass="78890">MRMFYRVFVACIAVLINSAHAEQYALLVGVSQYEHPKIHPLHGVANDTRDLAKILVVRGLPETQIKVLVSGGSTEPIRKNIIHALQELTDTAKQGDVVMIYLAGHGSRQPVDSNDKHQETDALDEIFLPQDTVLPQQSKRHSDASNAIRDNEIGAYIHAMRRQGTFVWLIVDSCHSATMARGETPRPASIITRSVPDSWFGVTPDIPPPDSQGFFSNLATKEDVPGGFVGFYAAMTHQKAYEFAQNASQTAQTSHGFFSQALLEALAKEQDSSYRELSHTVLQWFNRADFLLPYSAKQTPVFEGDLDTEVLSLKSVAQRWQWLLRRKNGKWFINAGLLHGFKQGAIFDIVTDMEAQPIGTASTSQVQTLHSLLDLQQDIPVKILKGSYARLHQPNLEFSLRVGLPHTLNTQEQAVIDGLQNTGTPGLTLAWQESGEPADIYLVFSAELNQACPSNHIWLLHPGETVDCLNSQAHFAIPLNGSSQPNSILQALLRIAKVKNLLKLLPYIQAPDEQIIDLSVQYCPASHVNKEKDCDTDWIEISDTTMPELHPDDRIRFGVHNQSYEAMDVTLLYIDAHYRVSSIFPNGTTNRLEPFNPKIGQGGKFEQRSGSIQAQPLGIEYLLLLASKAEPGMPVTDFRFLTQDSLNGNQRSGQRSFSRLQSLFAHAGFGFGTRGEPQSLSANILLRRWLVIEKDSSTAFVVGNIKYHN</sequence>
<reference evidence="3 4" key="1">
    <citation type="submission" date="2016-10" db="EMBL/GenBank/DDBJ databases">
        <authorList>
            <person name="de Groot N.N."/>
        </authorList>
    </citation>
    <scope>NUCLEOTIDE SEQUENCE [LARGE SCALE GENOMIC DNA]</scope>
    <source>
        <strain evidence="3">MBHS1</strain>
    </source>
</reference>
<evidence type="ECO:0000256" key="1">
    <source>
        <dbReference type="SAM" id="SignalP"/>
    </source>
</evidence>
<dbReference type="OrthoDB" id="1491023at2"/>
<dbReference type="PANTHER" id="PTHR48104:SF30">
    <property type="entry name" value="METACASPASE-1"/>
    <property type="match status" value="1"/>
</dbReference>
<dbReference type="EMBL" id="FMSV02000072">
    <property type="protein sequence ID" value="SEH04612.1"/>
    <property type="molecule type" value="Genomic_DNA"/>
</dbReference>
<dbReference type="Gene3D" id="3.40.50.1460">
    <property type="match status" value="1"/>
</dbReference>
<feature type="signal peptide" evidence="1">
    <location>
        <begin position="1"/>
        <end position="21"/>
    </location>
</feature>
<dbReference type="GO" id="GO:0006508">
    <property type="term" value="P:proteolysis"/>
    <property type="evidence" value="ECO:0007669"/>
    <property type="project" value="InterPro"/>
</dbReference>
<evidence type="ECO:0000259" key="2">
    <source>
        <dbReference type="Pfam" id="PF00656"/>
    </source>
</evidence>
<dbReference type="Pfam" id="PF00656">
    <property type="entry name" value="Peptidase_C14"/>
    <property type="match status" value="1"/>
</dbReference>
<accession>A0A1H6F3F7</accession>
<dbReference type="AlphaFoldDB" id="A0A1H6F3F7"/>
<dbReference type="GO" id="GO:0004197">
    <property type="term" value="F:cysteine-type endopeptidase activity"/>
    <property type="evidence" value="ECO:0007669"/>
    <property type="project" value="InterPro"/>
</dbReference>
<gene>
    <name evidence="3" type="ORF">MBHS_00461</name>
</gene>
<protein>
    <submittedName>
        <fullName evidence="3">Caspase domain protein</fullName>
    </submittedName>
</protein>
<name>A0A1H6F3F7_9GAMM</name>
<dbReference type="SUPFAM" id="SSF52129">
    <property type="entry name" value="Caspase-like"/>
    <property type="match status" value="1"/>
</dbReference>
<proteinExistence type="predicted"/>
<keyword evidence="4" id="KW-1185">Reference proteome</keyword>
<dbReference type="PANTHER" id="PTHR48104">
    <property type="entry name" value="METACASPASE-4"/>
    <property type="match status" value="1"/>
</dbReference>
<dbReference type="InterPro" id="IPR011600">
    <property type="entry name" value="Pept_C14_caspase"/>
</dbReference>
<dbReference type="InterPro" id="IPR029030">
    <property type="entry name" value="Caspase-like_dom_sf"/>
</dbReference>
<dbReference type="GO" id="GO:0005737">
    <property type="term" value="C:cytoplasm"/>
    <property type="evidence" value="ECO:0007669"/>
    <property type="project" value="TreeGrafter"/>
</dbReference>
<keyword evidence="1" id="KW-0732">Signal</keyword>
<organism evidence="3 4">
    <name type="scientific">Candidatus Venteria ishoeyi</name>
    <dbReference type="NCBI Taxonomy" id="1899563"/>
    <lineage>
        <taxon>Bacteria</taxon>
        <taxon>Pseudomonadati</taxon>
        <taxon>Pseudomonadota</taxon>
        <taxon>Gammaproteobacteria</taxon>
        <taxon>Thiotrichales</taxon>
        <taxon>Thiotrichaceae</taxon>
        <taxon>Venteria</taxon>
    </lineage>
</organism>
<dbReference type="Proteomes" id="UP000236724">
    <property type="component" value="Unassembled WGS sequence"/>
</dbReference>
<evidence type="ECO:0000313" key="3">
    <source>
        <dbReference type="EMBL" id="SEH04612.1"/>
    </source>
</evidence>
<feature type="chain" id="PRO_5014750956" evidence="1">
    <location>
        <begin position="22"/>
        <end position="709"/>
    </location>
</feature>